<evidence type="ECO:0000313" key="10">
    <source>
        <dbReference type="Proteomes" id="UP000001660"/>
    </source>
</evidence>
<evidence type="ECO:0000259" key="8">
    <source>
        <dbReference type="Pfam" id="PF25967"/>
    </source>
</evidence>
<gene>
    <name evidence="9" type="ORF">NIDE3917</name>
</gene>
<feature type="domain" description="Multidrug resistance protein MdtA-like barrel-sandwich hybrid" evidence="6">
    <location>
        <begin position="73"/>
        <end position="194"/>
    </location>
</feature>
<feature type="domain" description="Multidrug resistance protein MdtA-like C-terminal permuted SH3" evidence="8">
    <location>
        <begin position="301"/>
        <end position="342"/>
    </location>
</feature>
<dbReference type="Pfam" id="PF25967">
    <property type="entry name" value="RND-MFP_C"/>
    <property type="match status" value="1"/>
</dbReference>
<dbReference type="Gene3D" id="2.40.50.100">
    <property type="match status" value="1"/>
</dbReference>
<evidence type="ECO:0000259" key="5">
    <source>
        <dbReference type="Pfam" id="PF25876"/>
    </source>
</evidence>
<dbReference type="Gene3D" id="2.40.30.170">
    <property type="match status" value="1"/>
</dbReference>
<dbReference type="PANTHER" id="PTHR30469">
    <property type="entry name" value="MULTIDRUG RESISTANCE PROTEIN MDTA"/>
    <property type="match status" value="1"/>
</dbReference>
<keyword evidence="10" id="KW-1185">Reference proteome</keyword>
<dbReference type="InterPro" id="IPR058627">
    <property type="entry name" value="MdtA-like_C"/>
</dbReference>
<keyword evidence="3" id="KW-0813">Transport</keyword>
<dbReference type="PROSITE" id="PS51257">
    <property type="entry name" value="PROKAR_LIPOPROTEIN"/>
    <property type="match status" value="1"/>
</dbReference>
<dbReference type="Pfam" id="PF25876">
    <property type="entry name" value="HH_MFP_RND"/>
    <property type="match status" value="1"/>
</dbReference>
<dbReference type="GO" id="GO:0030313">
    <property type="term" value="C:cell envelope"/>
    <property type="evidence" value="ECO:0007669"/>
    <property type="project" value="UniProtKB-SubCell"/>
</dbReference>
<dbReference type="GO" id="GO:1990281">
    <property type="term" value="C:efflux pump complex"/>
    <property type="evidence" value="ECO:0007669"/>
    <property type="project" value="TreeGrafter"/>
</dbReference>
<dbReference type="InterPro" id="IPR006143">
    <property type="entry name" value="RND_pump_MFP"/>
</dbReference>
<dbReference type="EMBL" id="FP929003">
    <property type="protein sequence ID" value="CBK43588.1"/>
    <property type="molecule type" value="Genomic_DNA"/>
</dbReference>
<dbReference type="AlphaFoldDB" id="D8PJL4"/>
<evidence type="ECO:0000256" key="3">
    <source>
        <dbReference type="ARBA" id="ARBA00022448"/>
    </source>
</evidence>
<evidence type="ECO:0000256" key="4">
    <source>
        <dbReference type="ARBA" id="ARBA00023054"/>
    </source>
</evidence>
<evidence type="ECO:0000256" key="2">
    <source>
        <dbReference type="ARBA" id="ARBA00009477"/>
    </source>
</evidence>
<proteinExistence type="inferred from homology"/>
<feature type="domain" description="CusB-like beta-barrel" evidence="7">
    <location>
        <begin position="206"/>
        <end position="278"/>
    </location>
</feature>
<dbReference type="InterPro" id="IPR058624">
    <property type="entry name" value="MdtA-like_HH"/>
</dbReference>
<dbReference type="GO" id="GO:0015562">
    <property type="term" value="F:efflux transmembrane transporter activity"/>
    <property type="evidence" value="ECO:0007669"/>
    <property type="project" value="TreeGrafter"/>
</dbReference>
<organism evidence="9 10">
    <name type="scientific">Nitrospira defluvii</name>
    <dbReference type="NCBI Taxonomy" id="330214"/>
    <lineage>
        <taxon>Bacteria</taxon>
        <taxon>Pseudomonadati</taxon>
        <taxon>Nitrospirota</taxon>
        <taxon>Nitrospiria</taxon>
        <taxon>Nitrospirales</taxon>
        <taxon>Nitrospiraceae</taxon>
        <taxon>Nitrospira</taxon>
    </lineage>
</organism>
<dbReference type="GO" id="GO:1990961">
    <property type="term" value="P:xenobiotic detoxification by transmembrane export across the plasma membrane"/>
    <property type="evidence" value="ECO:0007669"/>
    <property type="project" value="InterPro"/>
</dbReference>
<evidence type="ECO:0000256" key="1">
    <source>
        <dbReference type="ARBA" id="ARBA00004196"/>
    </source>
</evidence>
<dbReference type="Gene3D" id="2.40.420.20">
    <property type="match status" value="1"/>
</dbReference>
<comment type="subcellular location">
    <subcellularLocation>
        <location evidence="1">Cell envelope</location>
    </subcellularLocation>
</comment>
<dbReference type="InterPro" id="IPR030190">
    <property type="entry name" value="MacA_alpha-hairpin_sf"/>
</dbReference>
<protein>
    <submittedName>
        <fullName evidence="9">RND-type efflux transporter, membrane-fusion protein</fullName>
    </submittedName>
</protein>
<name>D8PJL4_9BACT</name>
<dbReference type="HOGENOM" id="CLU_018816_1_4_0"/>
<dbReference type="Pfam" id="PF25954">
    <property type="entry name" value="Beta-barrel_RND_2"/>
    <property type="match status" value="1"/>
</dbReference>
<keyword evidence="4" id="KW-0175">Coiled coil</keyword>
<dbReference type="eggNOG" id="COG0845">
    <property type="taxonomic scope" value="Bacteria"/>
</dbReference>
<dbReference type="Pfam" id="PF25917">
    <property type="entry name" value="BSH_RND"/>
    <property type="match status" value="1"/>
</dbReference>
<accession>D8PJL4</accession>
<dbReference type="STRING" id="330214.NIDE3917"/>
<dbReference type="Proteomes" id="UP000001660">
    <property type="component" value="Chromosome"/>
</dbReference>
<sequence>MFRNNDASVTAGWLVVALLLAAGCGQSEQPPRSGEAPSVTAVQPALQLAMIEVKTSQVPVTVEVTGQVTAVYQATLASRIQGTIDNLLVREGSVVRKGQTLLVLDNRDLQAELSRVTAELDNAKAHQTRMEDLYRKDAVSKQELENATRGLRVAEAARKAVLAQLSYTIVKAPFDGVITEKKVEIGELASPGQPLLKMEDPEQLRLEATVAESDVRVVSVGSPVPVVIDALGADPLKGKVSQILPAGDPQTHTFTMKVDLPRTSGLKSGMFGRLRLEKGMSTTLLLPKSAFIERGELASLFVVGSDRVARLRWVKIGRTLEQGVEVLSGVDAGERVIVDGAKGRDGALVQDMTAVASPPQAP</sequence>
<dbReference type="NCBIfam" id="TIGR01730">
    <property type="entry name" value="RND_mfp"/>
    <property type="match status" value="1"/>
</dbReference>
<dbReference type="KEGG" id="nde:NIDE3917"/>
<evidence type="ECO:0000313" key="9">
    <source>
        <dbReference type="EMBL" id="CBK43588.1"/>
    </source>
</evidence>
<comment type="similarity">
    <text evidence="2">Belongs to the membrane fusion protein (MFP) (TC 8.A.1) family.</text>
</comment>
<evidence type="ECO:0000259" key="6">
    <source>
        <dbReference type="Pfam" id="PF25917"/>
    </source>
</evidence>
<dbReference type="InterPro" id="IPR058625">
    <property type="entry name" value="MdtA-like_BSH"/>
</dbReference>
<dbReference type="GO" id="GO:0019898">
    <property type="term" value="C:extrinsic component of membrane"/>
    <property type="evidence" value="ECO:0007669"/>
    <property type="project" value="InterPro"/>
</dbReference>
<evidence type="ECO:0000259" key="7">
    <source>
        <dbReference type="Pfam" id="PF25954"/>
    </source>
</evidence>
<dbReference type="PANTHER" id="PTHR30469:SF38">
    <property type="entry name" value="HLYD FAMILY SECRETION PROTEIN"/>
    <property type="match status" value="1"/>
</dbReference>
<reference evidence="9 10" key="1">
    <citation type="journal article" date="2010" name="Proc. Natl. Acad. Sci. U.S.A.">
        <title>A Nitrospira metagenome illuminates the physiology and evolution of globally important nitrite-oxidizing bacteria.</title>
        <authorList>
            <person name="Lucker S."/>
            <person name="Wagner M."/>
            <person name="Maixner F."/>
            <person name="Pelletier E."/>
            <person name="Koch H."/>
            <person name="Vacherie B."/>
            <person name="Rattei T."/>
            <person name="Sinninghe Damste J."/>
            <person name="Spieck E."/>
            <person name="Le Paslier D."/>
            <person name="Daims H."/>
        </authorList>
    </citation>
    <scope>NUCLEOTIDE SEQUENCE [LARGE SCALE GENOMIC DNA]</scope>
</reference>
<dbReference type="InterPro" id="IPR058792">
    <property type="entry name" value="Beta-barrel_RND_2"/>
</dbReference>
<feature type="domain" description="Multidrug resistance protein MdtA-like alpha-helical hairpin" evidence="5">
    <location>
        <begin position="107"/>
        <end position="163"/>
    </location>
</feature>
<dbReference type="SUPFAM" id="SSF111369">
    <property type="entry name" value="HlyD-like secretion proteins"/>
    <property type="match status" value="1"/>
</dbReference>
<dbReference type="Gene3D" id="6.10.140.1990">
    <property type="match status" value="1"/>
</dbReference>
<dbReference type="GO" id="GO:1990195">
    <property type="term" value="C:macrolide transmembrane transporter complex"/>
    <property type="evidence" value="ECO:0007669"/>
    <property type="project" value="InterPro"/>
</dbReference>